<evidence type="ECO:0000256" key="4">
    <source>
        <dbReference type="ARBA" id="ARBA00022840"/>
    </source>
</evidence>
<dbReference type="STRING" id="159291.SAMN05920897_1056"/>
<keyword evidence="7" id="KW-1185">Reference proteome</keyword>
<sequence>MDAATQKDPILSVRNLKQFFETKRGTLKAVNDISFDIYPGETLGIVGESGCGKSTTGRSVLRLVEPTGGSVVFQGQEITTLSRREVRSFRRDAQLIFQDPFASLDPRMSIAAIIAEPFEIFNLYSRAERVERVQALMSLVGLSPRLANAFPHELDGGRRQRVGVARALALDPKFVVCDEPVSALDVSIQAQILNLIQDLQDRLDLTYMFISHDLSVVRHISNRVAVMYLGKIVEITTYHKIFTEPRHPYTKALLSAIPIPKVGAKRERIILEGDVPSPINPPRGCIFSGRCPFVMDRCKEAPPELYETEPEHRVACFLAHNVAETPDQSDT</sequence>
<keyword evidence="4 6" id="KW-0067">ATP-binding</keyword>
<dbReference type="OrthoDB" id="337094at2"/>
<feature type="domain" description="ABC transporter" evidence="5">
    <location>
        <begin position="11"/>
        <end position="254"/>
    </location>
</feature>
<dbReference type="GO" id="GO:0005524">
    <property type="term" value="F:ATP binding"/>
    <property type="evidence" value="ECO:0007669"/>
    <property type="project" value="UniProtKB-KW"/>
</dbReference>
<gene>
    <name evidence="6" type="ORF">SAMN05920897_1056</name>
</gene>
<dbReference type="InterPro" id="IPR013563">
    <property type="entry name" value="Oligopep_ABC_C"/>
</dbReference>
<dbReference type="AlphaFoldDB" id="A0A1N6QQ75"/>
<dbReference type="InterPro" id="IPR050319">
    <property type="entry name" value="ABC_transp_ATP-bind"/>
</dbReference>
<dbReference type="PANTHER" id="PTHR43776">
    <property type="entry name" value="TRANSPORT ATP-BINDING PROTEIN"/>
    <property type="match status" value="1"/>
</dbReference>
<dbReference type="InterPro" id="IPR003593">
    <property type="entry name" value="AAA+_ATPase"/>
</dbReference>
<dbReference type="RefSeq" id="WP_076488160.1">
    <property type="nucleotide sequence ID" value="NZ_FTMS01000005.1"/>
</dbReference>
<dbReference type="Pfam" id="PF08352">
    <property type="entry name" value="oligo_HPY"/>
    <property type="match status" value="1"/>
</dbReference>
<reference evidence="7" key="1">
    <citation type="submission" date="2017-01" db="EMBL/GenBank/DDBJ databases">
        <authorList>
            <person name="Varghese N."/>
            <person name="Submissions S."/>
        </authorList>
    </citation>
    <scope>NUCLEOTIDE SEQUENCE [LARGE SCALE GENOMIC DNA]</scope>
    <source>
        <strain evidence="7">ASpG1</strain>
    </source>
</reference>
<dbReference type="PANTHER" id="PTHR43776:SF7">
    <property type="entry name" value="D,D-DIPEPTIDE TRANSPORT ATP-BINDING PROTEIN DDPF-RELATED"/>
    <property type="match status" value="1"/>
</dbReference>
<evidence type="ECO:0000313" key="6">
    <source>
        <dbReference type="EMBL" id="SIQ18652.1"/>
    </source>
</evidence>
<protein>
    <submittedName>
        <fullName evidence="6">Peptide/nickel transport system ATP-binding protein/oligopeptide transport system ATP-binding protein</fullName>
    </submittedName>
</protein>
<dbReference type="InterPro" id="IPR027417">
    <property type="entry name" value="P-loop_NTPase"/>
</dbReference>
<keyword evidence="3" id="KW-0547">Nucleotide-binding</keyword>
<evidence type="ECO:0000256" key="1">
    <source>
        <dbReference type="ARBA" id="ARBA00005417"/>
    </source>
</evidence>
<dbReference type="GO" id="GO:0055085">
    <property type="term" value="P:transmembrane transport"/>
    <property type="evidence" value="ECO:0007669"/>
    <property type="project" value="UniProtKB-ARBA"/>
</dbReference>
<organism evidence="6 7">
    <name type="scientific">Alkalispirochaeta americana</name>
    <dbReference type="NCBI Taxonomy" id="159291"/>
    <lineage>
        <taxon>Bacteria</taxon>
        <taxon>Pseudomonadati</taxon>
        <taxon>Spirochaetota</taxon>
        <taxon>Spirochaetia</taxon>
        <taxon>Spirochaetales</taxon>
        <taxon>Spirochaetaceae</taxon>
        <taxon>Alkalispirochaeta</taxon>
    </lineage>
</organism>
<comment type="similarity">
    <text evidence="1">Belongs to the ABC transporter superfamily.</text>
</comment>
<evidence type="ECO:0000256" key="3">
    <source>
        <dbReference type="ARBA" id="ARBA00022741"/>
    </source>
</evidence>
<dbReference type="Gene3D" id="3.40.50.300">
    <property type="entry name" value="P-loop containing nucleotide triphosphate hydrolases"/>
    <property type="match status" value="1"/>
</dbReference>
<evidence type="ECO:0000256" key="2">
    <source>
        <dbReference type="ARBA" id="ARBA00022448"/>
    </source>
</evidence>
<dbReference type="InterPro" id="IPR003439">
    <property type="entry name" value="ABC_transporter-like_ATP-bd"/>
</dbReference>
<evidence type="ECO:0000313" key="7">
    <source>
        <dbReference type="Proteomes" id="UP000186400"/>
    </source>
</evidence>
<dbReference type="GO" id="GO:0016887">
    <property type="term" value="F:ATP hydrolysis activity"/>
    <property type="evidence" value="ECO:0007669"/>
    <property type="project" value="InterPro"/>
</dbReference>
<accession>A0A1N6QQ75</accession>
<proteinExistence type="inferred from homology"/>
<dbReference type="EMBL" id="FTMS01000005">
    <property type="protein sequence ID" value="SIQ18652.1"/>
    <property type="molecule type" value="Genomic_DNA"/>
</dbReference>
<dbReference type="Proteomes" id="UP000186400">
    <property type="component" value="Unassembled WGS sequence"/>
</dbReference>
<name>A0A1N6QQ75_9SPIO</name>
<dbReference type="GO" id="GO:0015833">
    <property type="term" value="P:peptide transport"/>
    <property type="evidence" value="ECO:0007669"/>
    <property type="project" value="InterPro"/>
</dbReference>
<keyword evidence="2" id="KW-0813">Transport</keyword>
<dbReference type="NCBIfam" id="TIGR01727">
    <property type="entry name" value="oligo_HPY"/>
    <property type="match status" value="1"/>
</dbReference>
<dbReference type="SUPFAM" id="SSF52540">
    <property type="entry name" value="P-loop containing nucleoside triphosphate hydrolases"/>
    <property type="match status" value="1"/>
</dbReference>
<dbReference type="SMART" id="SM00382">
    <property type="entry name" value="AAA"/>
    <property type="match status" value="1"/>
</dbReference>
<dbReference type="CDD" id="cd03257">
    <property type="entry name" value="ABC_NikE_OppD_transporters"/>
    <property type="match status" value="1"/>
</dbReference>
<dbReference type="FunFam" id="3.40.50.300:FF:000016">
    <property type="entry name" value="Oligopeptide ABC transporter ATP-binding component"/>
    <property type="match status" value="1"/>
</dbReference>
<dbReference type="Pfam" id="PF00005">
    <property type="entry name" value="ABC_tran"/>
    <property type="match status" value="1"/>
</dbReference>
<evidence type="ECO:0000259" key="5">
    <source>
        <dbReference type="PROSITE" id="PS50893"/>
    </source>
</evidence>
<dbReference type="PROSITE" id="PS50893">
    <property type="entry name" value="ABC_TRANSPORTER_2"/>
    <property type="match status" value="1"/>
</dbReference>